<evidence type="ECO:0000313" key="4">
    <source>
        <dbReference type="EMBL" id="RHN69376.1"/>
    </source>
</evidence>
<evidence type="ECO:0000313" key="5">
    <source>
        <dbReference type="EnsemblPlants" id="AES72207"/>
    </source>
</evidence>
<dbReference type="PANTHER" id="PTHR31132">
    <property type="entry name" value="N-LYSINE METHYLTRANSFERASE"/>
    <property type="match status" value="1"/>
</dbReference>
<name>G7J3S2_MEDTR</name>
<dbReference type="PANTHER" id="PTHR31132:SF2">
    <property type="entry name" value="HEMATOLOGICAL_NEUROLOGICAL-LIKE PROTEIN"/>
    <property type="match status" value="1"/>
</dbReference>
<evidence type="ECO:0000313" key="7">
    <source>
        <dbReference type="Proteomes" id="UP000265566"/>
    </source>
</evidence>
<dbReference type="EMBL" id="CM001219">
    <property type="protein sequence ID" value="AES72207.1"/>
    <property type="molecule type" value="Genomic_DNA"/>
</dbReference>
<dbReference type="GO" id="GO:0008168">
    <property type="term" value="F:methyltransferase activity"/>
    <property type="evidence" value="ECO:0007669"/>
    <property type="project" value="UniProtKB-KW"/>
</dbReference>
<dbReference type="OrthoDB" id="1868458at2759"/>
<sequence length="299" mass="31984">MGSTPVRKTHTNTSDLLTWSEVPPPPVVIDSSATRSRQPSDRISKVLNSDQLTEEEAQSLSKSKPCSGYKMKEMSGHGIFSDNGEDSASEAGSVNSKTSIRIYQQAINGVSQISFSTEESVSPKKPTSIPEVAKQRELSGTLQTDLDAKTQKQISNAKTKELTGNDIFGPPPEIVPRSMAAARTLESKESKDMGEPLPRNLRTSVKVSNPAGGQSNILFGDAPVEKTSKKIHDQKFAELSGNNIFHGDVPAGSAEKSLSRAKLREITGSDIFADGKPEIKDPVKGARKPPGGDSSIALL</sequence>
<dbReference type="Pfam" id="PF13266">
    <property type="entry name" value="DUF4057"/>
    <property type="match status" value="1"/>
</dbReference>
<dbReference type="EnsemblPlants" id="AES72207">
    <property type="protein sequence ID" value="AES72207"/>
    <property type="gene ID" value="MTR_3g087250"/>
</dbReference>
<keyword evidence="4" id="KW-0808">Transferase</keyword>
<dbReference type="Gramene" id="rna17834">
    <property type="protein sequence ID" value="RHN69376.1"/>
    <property type="gene ID" value="gene17834"/>
</dbReference>
<feature type="compositionally biased region" description="Polar residues" evidence="1">
    <location>
        <begin position="201"/>
        <end position="217"/>
    </location>
</feature>
<keyword evidence="4" id="KW-0560">Oxidoreductase</keyword>
<dbReference type="Proteomes" id="UP000265566">
    <property type="component" value="Chromosome 3"/>
</dbReference>
<accession>G7J3S2</accession>
<feature type="region of interest" description="Disordered" evidence="1">
    <location>
        <begin position="1"/>
        <end position="96"/>
    </location>
</feature>
<dbReference type="HOGENOM" id="CLU_904303_0_0_1"/>
<reference evidence="5" key="3">
    <citation type="submission" date="2015-04" db="UniProtKB">
        <authorList>
            <consortium name="EnsemblPlants"/>
        </authorList>
    </citation>
    <scope>IDENTIFICATION</scope>
    <source>
        <strain evidence="5">cv. Jemalong A17</strain>
    </source>
</reference>
<dbReference type="GO" id="GO:0032259">
    <property type="term" value="P:methylation"/>
    <property type="evidence" value="ECO:0007669"/>
    <property type="project" value="UniProtKB-KW"/>
</dbReference>
<reference evidence="3 6" key="2">
    <citation type="journal article" date="2014" name="BMC Genomics">
        <title>An improved genome release (version Mt4.0) for the model legume Medicago truncatula.</title>
        <authorList>
            <person name="Tang H."/>
            <person name="Krishnakumar V."/>
            <person name="Bidwell S."/>
            <person name="Rosen B."/>
            <person name="Chan A."/>
            <person name="Zhou S."/>
            <person name="Gentzbittel L."/>
            <person name="Childs K.L."/>
            <person name="Yandell M."/>
            <person name="Gundlach H."/>
            <person name="Mayer K.F."/>
            <person name="Schwartz D.C."/>
            <person name="Town C.D."/>
        </authorList>
    </citation>
    <scope>GENOME REANNOTATION</scope>
    <source>
        <strain evidence="5 6">cv. Jemalong A17</strain>
    </source>
</reference>
<evidence type="ECO:0000313" key="6">
    <source>
        <dbReference type="Proteomes" id="UP000002051"/>
    </source>
</evidence>
<feature type="domain" description="DUF4057" evidence="2">
    <location>
        <begin position="3"/>
        <end position="297"/>
    </location>
</feature>
<evidence type="ECO:0000259" key="2">
    <source>
        <dbReference type="Pfam" id="PF13266"/>
    </source>
</evidence>
<organism evidence="3 6">
    <name type="scientific">Medicago truncatula</name>
    <name type="common">Barrel medic</name>
    <name type="synonym">Medicago tribuloides</name>
    <dbReference type="NCBI Taxonomy" id="3880"/>
    <lineage>
        <taxon>Eukaryota</taxon>
        <taxon>Viridiplantae</taxon>
        <taxon>Streptophyta</taxon>
        <taxon>Embryophyta</taxon>
        <taxon>Tracheophyta</taxon>
        <taxon>Spermatophyta</taxon>
        <taxon>Magnoliopsida</taxon>
        <taxon>eudicotyledons</taxon>
        <taxon>Gunneridae</taxon>
        <taxon>Pentapetalae</taxon>
        <taxon>rosids</taxon>
        <taxon>fabids</taxon>
        <taxon>Fabales</taxon>
        <taxon>Fabaceae</taxon>
        <taxon>Papilionoideae</taxon>
        <taxon>50 kb inversion clade</taxon>
        <taxon>NPAAA clade</taxon>
        <taxon>Hologalegina</taxon>
        <taxon>IRL clade</taxon>
        <taxon>Trifolieae</taxon>
        <taxon>Medicago</taxon>
    </lineage>
</organism>
<dbReference type="KEGG" id="mtr:11428124"/>
<feature type="compositionally biased region" description="Basic and acidic residues" evidence="1">
    <location>
        <begin position="185"/>
        <end position="194"/>
    </location>
</feature>
<reference evidence="4" key="5">
    <citation type="journal article" date="2018" name="Nat. Plants">
        <title>Whole-genome landscape of Medicago truncatula symbiotic genes.</title>
        <authorList>
            <person name="Pecrix Y."/>
            <person name="Gamas P."/>
            <person name="Carrere S."/>
        </authorList>
    </citation>
    <scope>NUCLEOTIDE SEQUENCE</scope>
    <source>
        <tissue evidence="4">Leaves</tissue>
    </source>
</reference>
<dbReference type="STRING" id="3880.G7J3S2"/>
<keyword evidence="6" id="KW-1185">Reference proteome</keyword>
<reference evidence="7" key="4">
    <citation type="journal article" date="2018" name="Nat. Plants">
        <title>Whole-genome landscape of Medicago truncatula symbiotic genes.</title>
        <authorList>
            <person name="Pecrix Y."/>
            <person name="Staton S.E."/>
            <person name="Sallet E."/>
            <person name="Lelandais-Briere C."/>
            <person name="Moreau S."/>
            <person name="Carrere S."/>
            <person name="Blein T."/>
            <person name="Jardinaud M.F."/>
            <person name="Latrasse D."/>
            <person name="Zouine M."/>
            <person name="Zahm M."/>
            <person name="Kreplak J."/>
            <person name="Mayjonade B."/>
            <person name="Satge C."/>
            <person name="Perez M."/>
            <person name="Cauet S."/>
            <person name="Marande W."/>
            <person name="Chantry-Darmon C."/>
            <person name="Lopez-Roques C."/>
            <person name="Bouchez O."/>
            <person name="Berard A."/>
            <person name="Debelle F."/>
            <person name="Munos S."/>
            <person name="Bendahmane A."/>
            <person name="Berges H."/>
            <person name="Niebel A."/>
            <person name="Buitink J."/>
            <person name="Frugier F."/>
            <person name="Benhamed M."/>
            <person name="Crespi M."/>
            <person name="Gouzy J."/>
            <person name="Gamas P."/>
        </authorList>
    </citation>
    <scope>NUCLEOTIDE SEQUENCE [LARGE SCALE GENOMIC DNA]</scope>
    <source>
        <strain evidence="7">cv. Jemalong A17</strain>
    </source>
</reference>
<dbReference type="eggNOG" id="ENOG502QR9Q">
    <property type="taxonomic scope" value="Eukaryota"/>
</dbReference>
<protein>
    <submittedName>
        <fullName evidence="3">HN1-like protein</fullName>
    </submittedName>
    <submittedName>
        <fullName evidence="4">Putative DNA oxidative demethylase</fullName>
        <ecNumber evidence="4">1.14.11.33</ecNumber>
    </submittedName>
</protein>
<reference evidence="3 6" key="1">
    <citation type="journal article" date="2011" name="Nature">
        <title>The Medicago genome provides insight into the evolution of rhizobial symbioses.</title>
        <authorList>
            <person name="Young N.D."/>
            <person name="Debelle F."/>
            <person name="Oldroyd G.E."/>
            <person name="Geurts R."/>
            <person name="Cannon S.B."/>
            <person name="Udvardi M.K."/>
            <person name="Benedito V.A."/>
            <person name="Mayer K.F."/>
            <person name="Gouzy J."/>
            <person name="Schoof H."/>
            <person name="Van de Peer Y."/>
            <person name="Proost S."/>
            <person name="Cook D.R."/>
            <person name="Meyers B.C."/>
            <person name="Spannagl M."/>
            <person name="Cheung F."/>
            <person name="De Mita S."/>
            <person name="Krishnakumar V."/>
            <person name="Gundlach H."/>
            <person name="Zhou S."/>
            <person name="Mudge J."/>
            <person name="Bharti A.K."/>
            <person name="Murray J.D."/>
            <person name="Naoumkina M.A."/>
            <person name="Rosen B."/>
            <person name="Silverstein K.A."/>
            <person name="Tang H."/>
            <person name="Rombauts S."/>
            <person name="Zhao P.X."/>
            <person name="Zhou P."/>
            <person name="Barbe V."/>
            <person name="Bardou P."/>
            <person name="Bechner M."/>
            <person name="Bellec A."/>
            <person name="Berger A."/>
            <person name="Berges H."/>
            <person name="Bidwell S."/>
            <person name="Bisseling T."/>
            <person name="Choisne N."/>
            <person name="Couloux A."/>
            <person name="Denny R."/>
            <person name="Deshpande S."/>
            <person name="Dai X."/>
            <person name="Doyle J.J."/>
            <person name="Dudez A.M."/>
            <person name="Farmer A.D."/>
            <person name="Fouteau S."/>
            <person name="Franken C."/>
            <person name="Gibelin C."/>
            <person name="Gish J."/>
            <person name="Goldstein S."/>
            <person name="Gonzalez A.J."/>
            <person name="Green P.J."/>
            <person name="Hallab A."/>
            <person name="Hartog M."/>
            <person name="Hua A."/>
            <person name="Humphray S.J."/>
            <person name="Jeong D.H."/>
            <person name="Jing Y."/>
            <person name="Jocker A."/>
            <person name="Kenton S.M."/>
            <person name="Kim D.J."/>
            <person name="Klee K."/>
            <person name="Lai H."/>
            <person name="Lang C."/>
            <person name="Lin S."/>
            <person name="Macmil S.L."/>
            <person name="Magdelenat G."/>
            <person name="Matthews L."/>
            <person name="McCorrison J."/>
            <person name="Monaghan E.L."/>
            <person name="Mun J.H."/>
            <person name="Najar F.Z."/>
            <person name="Nicholson C."/>
            <person name="Noirot C."/>
            <person name="O'Bleness M."/>
            <person name="Paule C.R."/>
            <person name="Poulain J."/>
            <person name="Prion F."/>
            <person name="Qin B."/>
            <person name="Qu C."/>
            <person name="Retzel E.F."/>
            <person name="Riddle C."/>
            <person name="Sallet E."/>
            <person name="Samain S."/>
            <person name="Samson N."/>
            <person name="Sanders I."/>
            <person name="Saurat O."/>
            <person name="Scarpelli C."/>
            <person name="Schiex T."/>
            <person name="Segurens B."/>
            <person name="Severin A.J."/>
            <person name="Sherrier D.J."/>
            <person name="Shi R."/>
            <person name="Sims S."/>
            <person name="Singer S.R."/>
            <person name="Sinharoy S."/>
            <person name="Sterck L."/>
            <person name="Viollet A."/>
            <person name="Wang B.B."/>
            <person name="Wang K."/>
            <person name="Wang M."/>
            <person name="Wang X."/>
            <person name="Warfsmann J."/>
            <person name="Weissenbach J."/>
            <person name="White D.D."/>
            <person name="White J.D."/>
            <person name="Wiley G.B."/>
            <person name="Wincker P."/>
            <person name="Xing Y."/>
            <person name="Yang L."/>
            <person name="Yao Z."/>
            <person name="Ying F."/>
            <person name="Zhai J."/>
            <person name="Zhou L."/>
            <person name="Zuber A."/>
            <person name="Denarie J."/>
            <person name="Dixon R.A."/>
            <person name="May G.D."/>
            <person name="Schwartz D.C."/>
            <person name="Rogers J."/>
            <person name="Quetier F."/>
            <person name="Town C.D."/>
            <person name="Roe B.A."/>
        </authorList>
    </citation>
    <scope>NUCLEOTIDE SEQUENCE [LARGE SCALE GENOMIC DNA]</scope>
    <source>
        <strain evidence="3">A17</strain>
        <strain evidence="5 6">cv. Jemalong A17</strain>
    </source>
</reference>
<dbReference type="AlphaFoldDB" id="G7J3S2"/>
<dbReference type="Proteomes" id="UP000002051">
    <property type="component" value="Chromosome 3"/>
</dbReference>
<gene>
    <name evidence="5" type="primary">11428124</name>
    <name evidence="3" type="ordered locus">MTR_3g087250</name>
    <name evidence="4" type="ORF">MtrunA17_Chr3g0124021</name>
</gene>
<dbReference type="PaxDb" id="3880-AES72207"/>
<keyword evidence="4" id="KW-0489">Methyltransferase</keyword>
<dbReference type="OMA" id="RICQQAM"/>
<feature type="compositionally biased region" description="Basic and acidic residues" evidence="1">
    <location>
        <begin position="272"/>
        <end position="284"/>
    </location>
</feature>
<dbReference type="InterPro" id="IPR025131">
    <property type="entry name" value="DUF4057"/>
</dbReference>
<proteinExistence type="predicted"/>
<dbReference type="GO" id="GO:0035516">
    <property type="term" value="F:broad specificity oxidative DNA demethylase activity"/>
    <property type="evidence" value="ECO:0007669"/>
    <property type="project" value="UniProtKB-EC"/>
</dbReference>
<feature type="region of interest" description="Disordered" evidence="1">
    <location>
        <begin position="115"/>
        <end position="221"/>
    </location>
</feature>
<feature type="region of interest" description="Disordered" evidence="1">
    <location>
        <begin position="272"/>
        <end position="299"/>
    </location>
</feature>
<dbReference type="EMBL" id="PSQE01000003">
    <property type="protein sequence ID" value="RHN69376.1"/>
    <property type="molecule type" value="Genomic_DNA"/>
</dbReference>
<evidence type="ECO:0000313" key="3">
    <source>
        <dbReference type="EMBL" id="AES72207.1"/>
    </source>
</evidence>
<evidence type="ECO:0000256" key="1">
    <source>
        <dbReference type="SAM" id="MobiDB-lite"/>
    </source>
</evidence>
<dbReference type="EC" id="1.14.11.33" evidence="4"/>